<accession>A0A556RUN0</accession>
<dbReference type="Proteomes" id="UP000319483">
    <property type="component" value="Unassembled WGS sequence"/>
</dbReference>
<sequence length="85" mass="9541">MKYIEDSMDKGLTNLMDQLGNGLNRGLKQVLVNGAGHNRYTLNIDGLPAEVSILQVESNEQLNQPWHYTITFTSSDKQLSVESFL</sequence>
<proteinExistence type="predicted"/>
<protein>
    <submittedName>
        <fullName evidence="1">Uncharacterized protein</fullName>
    </submittedName>
</protein>
<dbReference type="RefSeq" id="WP_144093516.1">
    <property type="nucleotide sequence ID" value="NZ_VMHM01000028.1"/>
</dbReference>
<dbReference type="EMBL" id="VMHM01000028">
    <property type="protein sequence ID" value="TSJ92573.1"/>
    <property type="molecule type" value="Genomic_DNA"/>
</dbReference>
<gene>
    <name evidence="1" type="ORF">FPQ15_14215</name>
</gene>
<dbReference type="AlphaFoldDB" id="A0A556RUN0"/>
<reference evidence="1 2" key="1">
    <citation type="submission" date="2019-07" db="EMBL/GenBank/DDBJ databases">
        <title>Gilliamella genomes.</title>
        <authorList>
            <person name="Zheng H."/>
        </authorList>
    </citation>
    <scope>NUCLEOTIDE SEQUENCE [LARGE SCALE GENOMIC DNA]</scope>
    <source>
        <strain evidence="1 2">W8127</strain>
    </source>
</reference>
<evidence type="ECO:0000313" key="2">
    <source>
        <dbReference type="Proteomes" id="UP000319483"/>
    </source>
</evidence>
<feature type="non-terminal residue" evidence="1">
    <location>
        <position position="85"/>
    </location>
</feature>
<comment type="caution">
    <text evidence="1">The sequence shown here is derived from an EMBL/GenBank/DDBJ whole genome shotgun (WGS) entry which is preliminary data.</text>
</comment>
<name>A0A556RUN0_9GAMM</name>
<organism evidence="1 2">
    <name type="scientific">Gilliamella apicola</name>
    <dbReference type="NCBI Taxonomy" id="1196095"/>
    <lineage>
        <taxon>Bacteria</taxon>
        <taxon>Pseudomonadati</taxon>
        <taxon>Pseudomonadota</taxon>
        <taxon>Gammaproteobacteria</taxon>
        <taxon>Orbales</taxon>
        <taxon>Orbaceae</taxon>
        <taxon>Gilliamella</taxon>
    </lineage>
</organism>
<dbReference type="Gene3D" id="2.30.110.50">
    <property type="match status" value="1"/>
</dbReference>
<evidence type="ECO:0000313" key="1">
    <source>
        <dbReference type="EMBL" id="TSJ92573.1"/>
    </source>
</evidence>